<dbReference type="NCBIfam" id="NF033218">
    <property type="entry name" value="anchor_AmaP"/>
    <property type="match status" value="1"/>
</dbReference>
<keyword evidence="1" id="KW-0812">Transmembrane</keyword>
<evidence type="ECO:0000313" key="3">
    <source>
        <dbReference type="Proteomes" id="UP000009234"/>
    </source>
</evidence>
<dbReference type="EMBL" id="CP002780">
    <property type="protein sequence ID" value="AEG61290.1"/>
    <property type="molecule type" value="Genomic_DNA"/>
</dbReference>
<accession>F6DUA5</accession>
<evidence type="ECO:0000256" key="1">
    <source>
        <dbReference type="SAM" id="Phobius"/>
    </source>
</evidence>
<reference evidence="2 3" key="2">
    <citation type="journal article" date="2012" name="Stand. Genomic Sci.">
        <title>Complete genome sequence of the sulfate-reducing firmicute Desulfotomaculum ruminis type strain (DL(T)).</title>
        <authorList>
            <person name="Spring S."/>
            <person name="Visser M."/>
            <person name="Lu M."/>
            <person name="Copeland A."/>
            <person name="Lapidus A."/>
            <person name="Lucas S."/>
            <person name="Cheng J.F."/>
            <person name="Han C."/>
            <person name="Tapia R."/>
            <person name="Goodwin L.A."/>
            <person name="Pitluck S."/>
            <person name="Ivanova N."/>
            <person name="Land M."/>
            <person name="Hauser L."/>
            <person name="Larimer F."/>
            <person name="Rohde M."/>
            <person name="Goker M."/>
            <person name="Detter J.C."/>
            <person name="Kyrpides N.C."/>
            <person name="Woyke T."/>
            <person name="Schaap P.J."/>
            <person name="Plugge C.M."/>
            <person name="Muyzer G."/>
            <person name="Kuever J."/>
            <person name="Pereira I.A."/>
            <person name="Parshina S.N."/>
            <person name="Bernier-Latmani R."/>
            <person name="Stams A.J."/>
            <person name="Klenk H.P."/>
        </authorList>
    </citation>
    <scope>NUCLEOTIDE SEQUENCE [LARGE SCALE GENOMIC DNA]</scope>
    <source>
        <strain evidence="3">ATCC 23193 / DSM 2154 / NCIB 8452 / DL</strain>
    </source>
</reference>
<feature type="transmembrane region" description="Helical" evidence="1">
    <location>
        <begin position="7"/>
        <end position="29"/>
    </location>
</feature>
<dbReference type="OrthoDB" id="1679795at2"/>
<feature type="transmembrane region" description="Helical" evidence="1">
    <location>
        <begin position="49"/>
        <end position="67"/>
    </location>
</feature>
<protein>
    <recommendedName>
        <fullName evidence="4">Alkaline shock response membrane anchor protein AmaP</fullName>
    </recommendedName>
</protein>
<evidence type="ECO:0000313" key="2">
    <source>
        <dbReference type="EMBL" id="AEG61290.1"/>
    </source>
</evidence>
<keyword evidence="3" id="KW-1185">Reference proteome</keyword>
<dbReference type="eggNOG" id="COG1302">
    <property type="taxonomic scope" value="Bacteria"/>
</dbReference>
<proteinExistence type="predicted"/>
<evidence type="ECO:0008006" key="4">
    <source>
        <dbReference type="Google" id="ProtNLM"/>
    </source>
</evidence>
<organism evidence="2 3">
    <name type="scientific">Desulforamulus ruminis (strain ATCC 23193 / DSM 2154 / NCIMB 8452 / DL)</name>
    <name type="common">Desulfotomaculum ruminis</name>
    <dbReference type="NCBI Taxonomy" id="696281"/>
    <lineage>
        <taxon>Bacteria</taxon>
        <taxon>Bacillati</taxon>
        <taxon>Bacillota</taxon>
        <taxon>Clostridia</taxon>
        <taxon>Eubacteriales</taxon>
        <taxon>Peptococcaceae</taxon>
        <taxon>Desulforamulus</taxon>
    </lineage>
</organism>
<dbReference type="RefSeq" id="WP_013843042.1">
    <property type="nucleotide sequence ID" value="NC_015589.1"/>
</dbReference>
<reference evidence="3" key="1">
    <citation type="submission" date="2011-05" db="EMBL/GenBank/DDBJ databases">
        <title>Complete sequence of Desulfotomaculum ruminis DSM 2154.</title>
        <authorList>
            <person name="Lucas S."/>
            <person name="Copeland A."/>
            <person name="Lapidus A."/>
            <person name="Cheng J.-F."/>
            <person name="Goodwin L."/>
            <person name="Pitluck S."/>
            <person name="Lu M."/>
            <person name="Detter J.C."/>
            <person name="Han C."/>
            <person name="Tapia R."/>
            <person name="Land M."/>
            <person name="Hauser L."/>
            <person name="Kyrpides N."/>
            <person name="Ivanova N."/>
            <person name="Mikhailova N."/>
            <person name="Pagani I."/>
            <person name="Stams A.J.M."/>
            <person name="Plugge C.M."/>
            <person name="Muyzer G."/>
            <person name="Kuever J."/>
            <person name="Parshina S.N."/>
            <person name="Ivanova A.E."/>
            <person name="Nazina T.N."/>
            <person name="Brambilla E."/>
            <person name="Spring S."/>
            <person name="Klenk H.-P."/>
            <person name="Woyke T."/>
        </authorList>
    </citation>
    <scope>NUCLEOTIDE SEQUENCE [LARGE SCALE GENOMIC DNA]</scope>
    <source>
        <strain evidence="3">ATCC 23193 / DSM 2154 / NCIB 8452 / DL</strain>
    </source>
</reference>
<dbReference type="AlphaFoldDB" id="F6DUA5"/>
<name>F6DUA5_DESRL</name>
<gene>
    <name evidence="2" type="ordered locus">Desru_3079</name>
</gene>
<dbReference type="HOGENOM" id="CLU_120389_2_0_9"/>
<dbReference type="KEGG" id="dru:Desru_3079"/>
<keyword evidence="1" id="KW-0472">Membrane</keyword>
<sequence length="178" mass="20270">MSPFDRGLLAVYSLLMTLVCALILVAASGWWQRPLYLLWQTPSNREDQVYLLIVMGLLFIAGLRLLWVALTRSRDGKAVVHDYMLGQVRISLMTIENLVKKVVYQIHGVKEVTPRVVQTREGIGLYIRAVVAPDISIPEISRQIQHRVQEYLVETTGITVNEIKIMVDNISTTRPRVE</sequence>
<dbReference type="STRING" id="696281.Desru_3079"/>
<dbReference type="Proteomes" id="UP000009234">
    <property type="component" value="Chromosome"/>
</dbReference>
<keyword evidence="1" id="KW-1133">Transmembrane helix</keyword>